<keyword evidence="3" id="KW-1185">Reference proteome</keyword>
<sequence length="323" mass="33761">MAPGLECAGADPATMYADRCLQCSAQSKVQWGCPDTLPIASCSNIPGGAVLETTACAPLVRSVSSSLSQYGTDAAGVCVEFMATENLAFPNTKSLETLAEAELGPGLLLITRSEAAATQTLLGTACTNATEARLDLVAEGPVCYNTPLSVSARGLLVPGMAVFVFVFMLQAFVIMILGGLICILRDVRGHQWVRLTSVTKCSVCSAKCLPLVVRGINVLLVVILVGANAFIFGVGVCNNATNAAGKFEFFAAATTLLMVANALVWPLCCFGGMLRSAIHPDAAAATPANKRDEDPRSCTLLDCGCLVLLWRVIVRLSLRLGPA</sequence>
<keyword evidence="1" id="KW-0472">Membrane</keyword>
<dbReference type="EMBL" id="VLTN01000003">
    <property type="protein sequence ID" value="KAA0156702.1"/>
    <property type="molecule type" value="Genomic_DNA"/>
</dbReference>
<protein>
    <submittedName>
        <fullName evidence="2">Uncharacterized protein</fullName>
    </submittedName>
</protein>
<feature type="transmembrane region" description="Helical" evidence="1">
    <location>
        <begin position="155"/>
        <end position="184"/>
    </location>
</feature>
<proteinExistence type="predicted"/>
<evidence type="ECO:0000256" key="1">
    <source>
        <dbReference type="SAM" id="Phobius"/>
    </source>
</evidence>
<feature type="transmembrane region" description="Helical" evidence="1">
    <location>
        <begin position="249"/>
        <end position="270"/>
    </location>
</feature>
<evidence type="ECO:0000313" key="3">
    <source>
        <dbReference type="Proteomes" id="UP000323011"/>
    </source>
</evidence>
<accession>A0A5A8CU75</accession>
<evidence type="ECO:0000313" key="2">
    <source>
        <dbReference type="EMBL" id="KAA0156702.1"/>
    </source>
</evidence>
<organism evidence="2 3">
    <name type="scientific">Cafeteria roenbergensis</name>
    <name type="common">Marine flagellate</name>
    <dbReference type="NCBI Taxonomy" id="33653"/>
    <lineage>
        <taxon>Eukaryota</taxon>
        <taxon>Sar</taxon>
        <taxon>Stramenopiles</taxon>
        <taxon>Bigyra</taxon>
        <taxon>Opalozoa</taxon>
        <taxon>Bicosoecida</taxon>
        <taxon>Cafeteriaceae</taxon>
        <taxon>Cafeteria</taxon>
    </lineage>
</organism>
<feature type="transmembrane region" description="Helical" evidence="1">
    <location>
        <begin position="216"/>
        <end position="237"/>
    </location>
</feature>
<keyword evidence="1" id="KW-1133">Transmembrane helix</keyword>
<dbReference type="Proteomes" id="UP000323011">
    <property type="component" value="Unassembled WGS sequence"/>
</dbReference>
<keyword evidence="1" id="KW-0812">Transmembrane</keyword>
<comment type="caution">
    <text evidence="2">The sequence shown here is derived from an EMBL/GenBank/DDBJ whole genome shotgun (WGS) entry which is preliminary data.</text>
</comment>
<reference evidence="2 3" key="1">
    <citation type="submission" date="2019-07" db="EMBL/GenBank/DDBJ databases">
        <title>Genomes of Cafeteria roenbergensis.</title>
        <authorList>
            <person name="Fischer M.G."/>
            <person name="Hackl T."/>
            <person name="Roman M."/>
        </authorList>
    </citation>
    <scope>NUCLEOTIDE SEQUENCE [LARGE SCALE GENOMIC DNA]</scope>
    <source>
        <strain evidence="2 3">BVI</strain>
    </source>
</reference>
<gene>
    <name evidence="2" type="ORF">FNF29_00813</name>
</gene>
<name>A0A5A8CU75_CAFRO</name>
<dbReference type="AlphaFoldDB" id="A0A5A8CU75"/>